<evidence type="ECO:0000259" key="8">
    <source>
        <dbReference type="SMART" id="SM00968"/>
    </source>
</evidence>
<dbReference type="HAMAP" id="MF_01894">
    <property type="entry name" value="Smc_prok"/>
    <property type="match status" value="1"/>
</dbReference>
<name>A0A6J6G456_9ZZZZ</name>
<dbReference type="NCBIfam" id="TIGR02168">
    <property type="entry name" value="SMC_prok_B"/>
    <property type="match status" value="1"/>
</dbReference>
<reference evidence="9" key="1">
    <citation type="submission" date="2020-05" db="EMBL/GenBank/DDBJ databases">
        <authorList>
            <person name="Chiriac C."/>
            <person name="Salcher M."/>
            <person name="Ghai R."/>
            <person name="Kavagutti S V."/>
        </authorList>
    </citation>
    <scope>NUCLEOTIDE SEQUENCE</scope>
</reference>
<proteinExistence type="inferred from homology"/>
<keyword evidence="5 7" id="KW-0175">Coiled coil</keyword>
<dbReference type="Gene3D" id="1.20.1060.20">
    <property type="match status" value="1"/>
</dbReference>
<keyword evidence="3" id="KW-0547">Nucleotide-binding</keyword>
<keyword evidence="4" id="KW-0067">ATP-binding</keyword>
<accession>A0A6J6G456</accession>
<dbReference type="FunFam" id="3.40.50.300:FF:000901">
    <property type="entry name" value="Chromosome partition protein Smc"/>
    <property type="match status" value="1"/>
</dbReference>
<dbReference type="SUPFAM" id="SSF52540">
    <property type="entry name" value="P-loop containing nucleoside triphosphate hydrolases"/>
    <property type="match status" value="1"/>
</dbReference>
<dbReference type="GO" id="GO:0005524">
    <property type="term" value="F:ATP binding"/>
    <property type="evidence" value="ECO:0007669"/>
    <property type="project" value="UniProtKB-KW"/>
</dbReference>
<dbReference type="Gene3D" id="3.40.50.300">
    <property type="entry name" value="P-loop containing nucleotide triphosphate hydrolases"/>
    <property type="match status" value="2"/>
</dbReference>
<dbReference type="InterPro" id="IPR010935">
    <property type="entry name" value="SMC_hinge"/>
</dbReference>
<dbReference type="Gene3D" id="3.30.70.1620">
    <property type="match status" value="1"/>
</dbReference>
<dbReference type="GO" id="GO:0005737">
    <property type="term" value="C:cytoplasm"/>
    <property type="evidence" value="ECO:0007669"/>
    <property type="project" value="UniProtKB-SubCell"/>
</dbReference>
<dbReference type="InterPro" id="IPR003395">
    <property type="entry name" value="RecF/RecN/SMC_N"/>
</dbReference>
<feature type="coiled-coil region" evidence="7">
    <location>
        <begin position="392"/>
        <end position="489"/>
    </location>
</feature>
<dbReference type="PANTHER" id="PTHR43977">
    <property type="entry name" value="STRUCTURAL MAINTENANCE OF CHROMOSOMES PROTEIN 3"/>
    <property type="match status" value="1"/>
</dbReference>
<evidence type="ECO:0000313" key="9">
    <source>
        <dbReference type="EMBL" id="CAB4594719.1"/>
    </source>
</evidence>
<evidence type="ECO:0000256" key="3">
    <source>
        <dbReference type="ARBA" id="ARBA00022741"/>
    </source>
</evidence>
<evidence type="ECO:0000256" key="2">
    <source>
        <dbReference type="ARBA" id="ARBA00022490"/>
    </source>
</evidence>
<protein>
    <submittedName>
        <fullName evidence="9">Unannotated protein</fullName>
    </submittedName>
</protein>
<organism evidence="9">
    <name type="scientific">freshwater metagenome</name>
    <dbReference type="NCBI Taxonomy" id="449393"/>
    <lineage>
        <taxon>unclassified sequences</taxon>
        <taxon>metagenomes</taxon>
        <taxon>ecological metagenomes</taxon>
    </lineage>
</organism>
<dbReference type="GO" id="GO:0005694">
    <property type="term" value="C:chromosome"/>
    <property type="evidence" value="ECO:0007669"/>
    <property type="project" value="InterPro"/>
</dbReference>
<feature type="coiled-coil region" evidence="7">
    <location>
        <begin position="878"/>
        <end position="912"/>
    </location>
</feature>
<dbReference type="GO" id="GO:0030261">
    <property type="term" value="P:chromosome condensation"/>
    <property type="evidence" value="ECO:0007669"/>
    <property type="project" value="InterPro"/>
</dbReference>
<dbReference type="EMBL" id="CAEZUL010000025">
    <property type="protein sequence ID" value="CAB4594719.1"/>
    <property type="molecule type" value="Genomic_DNA"/>
</dbReference>
<evidence type="ECO:0000256" key="4">
    <source>
        <dbReference type="ARBA" id="ARBA00022840"/>
    </source>
</evidence>
<sequence>MFLKSLTLKGFKSFADSTVLEMEPGVTVVVGPNGSGKSNVVDAIAWVLGAQAPSSVRSQKMEDVIFNGTQKRSALGRAEVMLTLDNAAGLLPLDFSEITVSRILFRNGDSEYAINGVECRLLDVQELLSDAGVGRQQHVIISQGQIDAVLTARAEDRRAIIEEAAGILKYRKRKEKAERRLEATEANLLRVQDLIREVRRQLRPLERQADAARRHGEIVGELRALRLFLSGREVAALRAQLTSLAGEKNASDQGEKDIRQKLAELDTAVLAAEAELSARGESGLNDELMRVEQLRERARGLGAVIAERRRSMERDQGQLIADDVVAALEADAAQMRTELVEVERSLAIAMGESDDLAVEEENFERERTEQGLFHTVQGNEASNAAAEVRGELRTLRNTVEQGAGEAQKLQARVEQLIEKDASVAAGIERLQNDLAQSETDVASLREELVTANNRREQAEASGDAAQLSRATAERRSARALAKLEALEEAVSSSRARIGAEHLAQVEGVVGALVDLLEIDAGWDAAVKASLGEALAAIVVSGSASARRAVAALQAVDHNGAVLALGLSRTSSASLPNGISSVRSHVRGANGAPSELSALLDSLLSHIGCTDDLDSAITAVESSASITVVTRRGDRLSPSGWRLGAADELGSVEVIERTRTEVEEAATELARLAREVEAARDELVEARRQATDLQSRIERQTQVVERASDALTTAVNDRRANAAEQQITRDSANEIRARLSAYQQRVTELEGILPALEESEAAEIAAAKAQSEERAAIDSKSTHLTMRRKDLDVRSAGLREREQFLRERAGETERRLEVDTAARLEAGARRLKIEAELVAIGRLAEVVEAHRTSTESRLTELHELRRRQSDEVRGITSRLDAARRGRHEAEQSLEALRERARRVDVEEAEARMRLEAAVEMIRRDLEVEPEVAEASPMPEVADGTTHADRARVLERDIRLMGPINPLALQEFTELQERHTFLDEQLNDVRTSRRELAQVISAIDEEIQSVFTEAFADVSKNFTDLFTLLFPGGKGKLSLTNPQDMLNTGIEVEAQPPGKTFKKLSLLSGGERSLTALAYLFAVFRSRPSPFYVMDEVEAALDDVNLHRFLGLVNEFRRDAQLIIVSHQKRTMEAADCLLGVSMQPGGSSKVVTERSSDTSTK</sequence>
<evidence type="ECO:0000256" key="6">
    <source>
        <dbReference type="ARBA" id="ARBA00023125"/>
    </source>
</evidence>
<dbReference type="Pfam" id="PF06470">
    <property type="entry name" value="SMC_hinge"/>
    <property type="match status" value="1"/>
</dbReference>
<keyword evidence="6" id="KW-0238">DNA-binding</keyword>
<dbReference type="GO" id="GO:0007062">
    <property type="term" value="P:sister chromatid cohesion"/>
    <property type="evidence" value="ECO:0007669"/>
    <property type="project" value="InterPro"/>
</dbReference>
<feature type="coiled-coil region" evidence="7">
    <location>
        <begin position="167"/>
        <end position="215"/>
    </location>
</feature>
<feature type="coiled-coil region" evidence="7">
    <location>
        <begin position="654"/>
        <end position="751"/>
    </location>
</feature>
<keyword evidence="2" id="KW-0963">Cytoplasm</keyword>
<evidence type="ECO:0000256" key="7">
    <source>
        <dbReference type="SAM" id="Coils"/>
    </source>
</evidence>
<dbReference type="InterPro" id="IPR011890">
    <property type="entry name" value="SMC_prok"/>
</dbReference>
<gene>
    <name evidence="9" type="ORF">UFOPK1808_00365</name>
</gene>
<dbReference type="InterPro" id="IPR036277">
    <property type="entry name" value="SMC_hinge_sf"/>
</dbReference>
<dbReference type="Pfam" id="PF02463">
    <property type="entry name" value="SMC_N"/>
    <property type="match status" value="1"/>
</dbReference>
<dbReference type="GO" id="GO:0003677">
    <property type="term" value="F:DNA binding"/>
    <property type="evidence" value="ECO:0007669"/>
    <property type="project" value="UniProtKB-KW"/>
</dbReference>
<comment type="subcellular location">
    <subcellularLocation>
        <location evidence="1">Cytoplasm</location>
    </subcellularLocation>
</comment>
<feature type="domain" description="SMC hinge" evidence="8">
    <location>
        <begin position="506"/>
        <end position="619"/>
    </location>
</feature>
<dbReference type="PIRSF" id="PIRSF005719">
    <property type="entry name" value="SMC"/>
    <property type="match status" value="1"/>
</dbReference>
<evidence type="ECO:0000256" key="1">
    <source>
        <dbReference type="ARBA" id="ARBA00004496"/>
    </source>
</evidence>
<dbReference type="InterPro" id="IPR024704">
    <property type="entry name" value="SMC"/>
</dbReference>
<dbReference type="SMART" id="SM00968">
    <property type="entry name" value="SMC_hinge"/>
    <property type="match status" value="1"/>
</dbReference>
<dbReference type="AlphaFoldDB" id="A0A6J6G456"/>
<evidence type="ECO:0000256" key="5">
    <source>
        <dbReference type="ARBA" id="ARBA00023054"/>
    </source>
</evidence>
<dbReference type="SUPFAM" id="SSF75553">
    <property type="entry name" value="Smc hinge domain"/>
    <property type="match status" value="1"/>
</dbReference>
<dbReference type="InterPro" id="IPR027417">
    <property type="entry name" value="P-loop_NTPase"/>
</dbReference>
<dbReference type="GO" id="GO:0016887">
    <property type="term" value="F:ATP hydrolysis activity"/>
    <property type="evidence" value="ECO:0007669"/>
    <property type="project" value="InterPro"/>
</dbReference>